<gene>
    <name evidence="1" type="ORF">SCFA_1120010</name>
</gene>
<protein>
    <submittedName>
        <fullName evidence="1">Uncharacterized protein</fullName>
    </submittedName>
</protein>
<organism evidence="1">
    <name type="scientific">anaerobic digester metagenome</name>
    <dbReference type="NCBI Taxonomy" id="1263854"/>
    <lineage>
        <taxon>unclassified sequences</taxon>
        <taxon>metagenomes</taxon>
        <taxon>ecological metagenomes</taxon>
    </lineage>
</organism>
<accession>A0A485LVG7</accession>
<evidence type="ECO:0000313" key="1">
    <source>
        <dbReference type="EMBL" id="VFU11700.1"/>
    </source>
</evidence>
<name>A0A485LVG7_9ZZZZ</name>
<reference evidence="1" key="1">
    <citation type="submission" date="2019-03" db="EMBL/GenBank/DDBJ databases">
        <authorList>
            <person name="Hao L."/>
        </authorList>
    </citation>
    <scope>NUCLEOTIDE SEQUENCE</scope>
</reference>
<dbReference type="EMBL" id="CAADRM010000016">
    <property type="protein sequence ID" value="VFU11700.1"/>
    <property type="molecule type" value="Genomic_DNA"/>
</dbReference>
<dbReference type="AlphaFoldDB" id="A0A485LVG7"/>
<proteinExistence type="predicted"/>
<sequence>MEEITLSNGVRLIVKDKTAVLTGDLYMIHLEFTTVVDLDEADVELRSFIREDRATLTRELKRPAVHERDLDAVRSAMKESFLSTNLPYMERPNFVRKFKAKLLKDFLEKEEKEKKRRSHG</sequence>